<sequence length="763" mass="81451">MPSINLDGLDNRVIRALREFVAHLRNSRRDVQIVAVNALDNIFALLNPLQLSVESDGDDSGGSEHGADNDAVDLLHATNATVARLMYGASNRENAPAAAEQHSEHRGSTHSSQSSHSYPIGDFADGFNVAEPSSIVPYAAASGESRQLSSRAPSPPPVASTSRTSLVPQLTQRSDWLSGRASQPQLQSPVPLRHTHNPFRSSRPGIFYEEQYHPIALRENRSVSAMNPSHPLLISFSDYADSVARPGSQPYHAISLTGAFNEVPSNVPWLAPPLLDARRPLSAPTGVVNSEQGNRLYQERLADSDDAPSFPTLAVEPAGRTTAESQATAIKQEEAEVDELDSSDEERAVASPDENAVNNPEAALPTGSSRSDWVTVTPTRQWRTQVDWNNGIGAGDHTESGDETSSPSAESDSPGGDILPQFPLTQNRRNERSQGPSPSPRIRTRPPPRLAHLLELTGSSSIASSDAPVAGPGPSTLASRDTRSLRSSHMESILSLDRSPTRPQTFSAIELPSPVSHNHYADHQLLSPLPVPLPATPAHFPPASLSLVSPAGHDALLPAPHQALPHIPLAVDPPSLRGSPSSLHEPLRSQVEASSVADAALASGLSHSPLVLPPLPSTDMDPAAEPFTLHQPLFPIGLSNRSLLNPSPAANVSDASGTIAGTSANEDVVRNEHGAVEPVAGSSSQPMRRVLRPRGTKRPRDDRDDEENQPEEPVAGSSTDIRQKKPAPRSRKRSRNDTDESGATSEAKSKKGKGKAPAKPRRR</sequence>
<dbReference type="GeneID" id="63831593"/>
<accession>A0A165D2L2</accession>
<gene>
    <name evidence="2" type="ORF">LAESUDRAFT_814287</name>
</gene>
<dbReference type="InParanoid" id="A0A165D2L2"/>
<feature type="compositionally biased region" description="Basic residues" evidence="1">
    <location>
        <begin position="724"/>
        <end position="734"/>
    </location>
</feature>
<dbReference type="RefSeq" id="XP_040761773.1">
    <property type="nucleotide sequence ID" value="XM_040914566.1"/>
</dbReference>
<feature type="region of interest" description="Disordered" evidence="1">
    <location>
        <begin position="460"/>
        <end position="483"/>
    </location>
</feature>
<feature type="compositionally biased region" description="Polar residues" evidence="1">
    <location>
        <begin position="166"/>
        <end position="188"/>
    </location>
</feature>
<reference evidence="2 3" key="1">
    <citation type="journal article" date="2016" name="Mol. Biol. Evol.">
        <title>Comparative Genomics of Early-Diverging Mushroom-Forming Fungi Provides Insights into the Origins of Lignocellulose Decay Capabilities.</title>
        <authorList>
            <person name="Nagy L.G."/>
            <person name="Riley R."/>
            <person name="Tritt A."/>
            <person name="Adam C."/>
            <person name="Daum C."/>
            <person name="Floudas D."/>
            <person name="Sun H."/>
            <person name="Yadav J.S."/>
            <person name="Pangilinan J."/>
            <person name="Larsson K.H."/>
            <person name="Matsuura K."/>
            <person name="Barry K."/>
            <person name="Labutti K."/>
            <person name="Kuo R."/>
            <person name="Ohm R.A."/>
            <person name="Bhattacharya S.S."/>
            <person name="Shirouzu T."/>
            <person name="Yoshinaga Y."/>
            <person name="Martin F.M."/>
            <person name="Grigoriev I.V."/>
            <person name="Hibbett D.S."/>
        </authorList>
    </citation>
    <scope>NUCLEOTIDE SEQUENCE [LARGE SCALE GENOMIC DNA]</scope>
    <source>
        <strain evidence="2 3">93-53</strain>
    </source>
</reference>
<keyword evidence="3" id="KW-1185">Reference proteome</keyword>
<evidence type="ECO:0000256" key="1">
    <source>
        <dbReference type="SAM" id="MobiDB-lite"/>
    </source>
</evidence>
<evidence type="ECO:0000313" key="2">
    <source>
        <dbReference type="EMBL" id="KZT04033.1"/>
    </source>
</evidence>
<feature type="compositionally biased region" description="Basic residues" evidence="1">
    <location>
        <begin position="750"/>
        <end position="763"/>
    </location>
</feature>
<feature type="compositionally biased region" description="Polar residues" evidence="1">
    <location>
        <begin position="366"/>
        <end position="388"/>
    </location>
</feature>
<evidence type="ECO:0000313" key="3">
    <source>
        <dbReference type="Proteomes" id="UP000076871"/>
    </source>
</evidence>
<feature type="region of interest" description="Disordered" evidence="1">
    <location>
        <begin position="301"/>
        <end position="447"/>
    </location>
</feature>
<feature type="region of interest" description="Disordered" evidence="1">
    <location>
        <begin position="141"/>
        <end position="203"/>
    </location>
</feature>
<dbReference type="EMBL" id="KV427639">
    <property type="protein sequence ID" value="KZT04033.1"/>
    <property type="molecule type" value="Genomic_DNA"/>
</dbReference>
<protein>
    <submittedName>
        <fullName evidence="2">Uncharacterized protein</fullName>
    </submittedName>
</protein>
<dbReference type="AlphaFoldDB" id="A0A165D2L2"/>
<feature type="region of interest" description="Disordered" evidence="1">
    <location>
        <begin position="572"/>
        <end position="591"/>
    </location>
</feature>
<feature type="region of interest" description="Disordered" evidence="1">
    <location>
        <begin position="675"/>
        <end position="763"/>
    </location>
</feature>
<name>A0A165D2L2_9APHY</name>
<proteinExistence type="predicted"/>
<dbReference type="Proteomes" id="UP000076871">
    <property type="component" value="Unassembled WGS sequence"/>
</dbReference>
<feature type="compositionally biased region" description="Acidic residues" evidence="1">
    <location>
        <begin position="335"/>
        <end position="344"/>
    </location>
</feature>
<organism evidence="2 3">
    <name type="scientific">Laetiporus sulphureus 93-53</name>
    <dbReference type="NCBI Taxonomy" id="1314785"/>
    <lineage>
        <taxon>Eukaryota</taxon>
        <taxon>Fungi</taxon>
        <taxon>Dikarya</taxon>
        <taxon>Basidiomycota</taxon>
        <taxon>Agaricomycotina</taxon>
        <taxon>Agaricomycetes</taxon>
        <taxon>Polyporales</taxon>
        <taxon>Laetiporus</taxon>
    </lineage>
</organism>
<feature type="region of interest" description="Disordered" evidence="1">
    <location>
        <begin position="92"/>
        <end position="120"/>
    </location>
</feature>